<name>A0A3E0IC82_9FLAO</name>
<accession>A0A3E0IC82</accession>
<dbReference type="Pfam" id="PF01551">
    <property type="entry name" value="Peptidase_M23"/>
    <property type="match status" value="1"/>
</dbReference>
<evidence type="ECO:0000313" key="5">
    <source>
        <dbReference type="EMBL" id="REH56350.1"/>
    </source>
</evidence>
<evidence type="ECO:0000259" key="4">
    <source>
        <dbReference type="Pfam" id="PF01551"/>
    </source>
</evidence>
<reference evidence="5 6" key="1">
    <citation type="submission" date="2018-08" db="EMBL/GenBank/DDBJ databases">
        <title>Genomic Encyclopedia of Type Strains, Phase IV (KMG-IV): sequencing the most valuable type-strain genomes for metagenomic binning, comparative biology and taxonomic classification.</title>
        <authorList>
            <person name="Goeker M."/>
        </authorList>
    </citation>
    <scope>NUCLEOTIDE SEQUENCE [LARGE SCALE GENOMIC DNA]</scope>
    <source>
        <strain evidence="5 6">DSM 18841</strain>
    </source>
</reference>
<proteinExistence type="predicted"/>
<feature type="compositionally biased region" description="Basic and acidic residues" evidence="3">
    <location>
        <begin position="180"/>
        <end position="201"/>
    </location>
</feature>
<dbReference type="RefSeq" id="WP_211321877.1">
    <property type="nucleotide sequence ID" value="NZ_QUNS01000001.1"/>
</dbReference>
<dbReference type="Gene3D" id="6.10.250.3150">
    <property type="match status" value="1"/>
</dbReference>
<dbReference type="InterPro" id="IPR050570">
    <property type="entry name" value="Cell_wall_metabolism_enzyme"/>
</dbReference>
<dbReference type="EMBL" id="QUNS01000001">
    <property type="protein sequence ID" value="REH56350.1"/>
    <property type="molecule type" value="Genomic_DNA"/>
</dbReference>
<evidence type="ECO:0000313" key="6">
    <source>
        <dbReference type="Proteomes" id="UP000256884"/>
    </source>
</evidence>
<evidence type="ECO:0000256" key="2">
    <source>
        <dbReference type="SAM" id="Coils"/>
    </source>
</evidence>
<feature type="region of interest" description="Disordered" evidence="3">
    <location>
        <begin position="180"/>
        <end position="202"/>
    </location>
</feature>
<organism evidence="5 6">
    <name type="scientific">Tenacibaculum gallaicum</name>
    <dbReference type="NCBI Taxonomy" id="561505"/>
    <lineage>
        <taxon>Bacteria</taxon>
        <taxon>Pseudomonadati</taxon>
        <taxon>Bacteroidota</taxon>
        <taxon>Flavobacteriia</taxon>
        <taxon>Flavobacteriales</taxon>
        <taxon>Flavobacteriaceae</taxon>
        <taxon>Tenacibaculum</taxon>
    </lineage>
</organism>
<dbReference type="PANTHER" id="PTHR21666:SF289">
    <property type="entry name" value="L-ALA--D-GLU ENDOPEPTIDASE"/>
    <property type="match status" value="1"/>
</dbReference>
<dbReference type="CDD" id="cd12797">
    <property type="entry name" value="M23_peptidase"/>
    <property type="match status" value="1"/>
</dbReference>
<feature type="coiled-coil region" evidence="2">
    <location>
        <begin position="18"/>
        <end position="115"/>
    </location>
</feature>
<keyword evidence="2" id="KW-0175">Coiled coil</keyword>
<keyword evidence="6" id="KW-1185">Reference proteome</keyword>
<protein>
    <submittedName>
        <fullName evidence="5">Septal ring factor EnvC (AmiA/AmiB activator)</fullName>
    </submittedName>
</protein>
<dbReference type="InterPro" id="IPR016047">
    <property type="entry name" value="M23ase_b-sheet_dom"/>
</dbReference>
<dbReference type="InterPro" id="IPR011055">
    <property type="entry name" value="Dup_hybrid_motif"/>
</dbReference>
<keyword evidence="1" id="KW-0732">Signal</keyword>
<comment type="caution">
    <text evidence="5">The sequence shown here is derived from an EMBL/GenBank/DDBJ whole genome shotgun (WGS) entry which is preliminary data.</text>
</comment>
<dbReference type="Gene3D" id="2.70.70.10">
    <property type="entry name" value="Glucose Permease (Domain IIA)"/>
    <property type="match status" value="1"/>
</dbReference>
<dbReference type="Proteomes" id="UP000256884">
    <property type="component" value="Unassembled WGS sequence"/>
</dbReference>
<evidence type="ECO:0000256" key="1">
    <source>
        <dbReference type="ARBA" id="ARBA00022729"/>
    </source>
</evidence>
<dbReference type="AlphaFoldDB" id="A0A3E0IC82"/>
<feature type="domain" description="M23ase beta-sheet core" evidence="4">
    <location>
        <begin position="307"/>
        <end position="399"/>
    </location>
</feature>
<evidence type="ECO:0000256" key="3">
    <source>
        <dbReference type="SAM" id="MobiDB-lite"/>
    </source>
</evidence>
<gene>
    <name evidence="5" type="ORF">C7448_101388</name>
</gene>
<sequence>MKYPVFYISFLCLFFVGISSFAQSRKELENRRKKLKNEIEQVNNLLFTTKKKKSSALDDLKDLNQKISVRERLIETIELEAKLLSKEIRSNEQQLKKYNDELKNLKNDYRDMVVKSYKSKSQQSKTMFLLSSESFYQAYKRLKYMQQYKDFRKKQGEEIIVKAKDVKQLNDSLTAQKKSKETLLSDEKNQKKEIEGDKKSQEQLISKIKKEEKKYKSDLQKKQREEKRIAARIDKLIRDAITKANKGKKTTKGKTKSSGFILNAEEKALLANFEQNRGNLPWPVKGVITRKYGVQPHPTFPGISINSHGLYIATKSNTEVKSIFNGKVLVIQLHSDGRKSVLVQHGNYISAYNKLKEVYVKKGDAVKTGDKLGKVFTNKVTGKTQLSFMLYKNKNRLNPAKWIRS</sequence>
<dbReference type="SUPFAM" id="SSF51261">
    <property type="entry name" value="Duplicated hybrid motif"/>
    <property type="match status" value="1"/>
</dbReference>
<dbReference type="GO" id="GO:0004222">
    <property type="term" value="F:metalloendopeptidase activity"/>
    <property type="evidence" value="ECO:0007669"/>
    <property type="project" value="TreeGrafter"/>
</dbReference>
<dbReference type="PANTHER" id="PTHR21666">
    <property type="entry name" value="PEPTIDASE-RELATED"/>
    <property type="match status" value="1"/>
</dbReference>